<evidence type="ECO:0000259" key="1">
    <source>
        <dbReference type="Pfam" id="PF09346"/>
    </source>
</evidence>
<reference evidence="2 3" key="1">
    <citation type="submission" date="2018-05" db="EMBL/GenBank/DDBJ databases">
        <title>Chitinophaga sp. K3CV102501T nov., isolated from isolated from a monsoon evergreen broad-leaved forest soil.</title>
        <authorList>
            <person name="Lv Y."/>
        </authorList>
    </citation>
    <scope>NUCLEOTIDE SEQUENCE [LARGE SCALE GENOMIC DNA]</scope>
    <source>
        <strain evidence="2 3">GDMCC 1.1325</strain>
    </source>
</reference>
<dbReference type="RefSeq" id="WP_113618510.1">
    <property type="nucleotide sequence ID" value="NZ_QFFJ01000002.1"/>
</dbReference>
<gene>
    <name evidence="2" type="ORF">DF182_25060</name>
</gene>
<dbReference type="Proteomes" id="UP000253410">
    <property type="component" value="Unassembled WGS sequence"/>
</dbReference>
<dbReference type="InterPro" id="IPR018958">
    <property type="entry name" value="Knr4/Smi1-like_dom"/>
</dbReference>
<organism evidence="2 3">
    <name type="scientific">Chitinophaga flava</name>
    <dbReference type="NCBI Taxonomy" id="2259036"/>
    <lineage>
        <taxon>Bacteria</taxon>
        <taxon>Pseudomonadati</taxon>
        <taxon>Bacteroidota</taxon>
        <taxon>Chitinophagia</taxon>
        <taxon>Chitinophagales</taxon>
        <taxon>Chitinophagaceae</taxon>
        <taxon>Chitinophaga</taxon>
    </lineage>
</organism>
<sequence length="151" mass="17681">MIIEQIEHKIGKKLPESYKNLLRGINDYCYISYNEFREEFPGDAGTSWFFWGEKRLDELSVIEGVTENRKAWEVLKSYSEINEKTGKNMQGRFLDHLNSFISIAEDNGDILYLDAKDNFSVWIYMHDSGESKYLELSFDAWIIKASIDQSI</sequence>
<dbReference type="Pfam" id="PF09346">
    <property type="entry name" value="SMI1_KNR4"/>
    <property type="match status" value="1"/>
</dbReference>
<dbReference type="OrthoDB" id="1176918at2"/>
<proteinExistence type="predicted"/>
<evidence type="ECO:0000313" key="3">
    <source>
        <dbReference type="Proteomes" id="UP000253410"/>
    </source>
</evidence>
<accession>A0A365XTV1</accession>
<feature type="domain" description="Knr4/Smi1-like" evidence="1">
    <location>
        <begin position="3"/>
        <end position="143"/>
    </location>
</feature>
<dbReference type="Gene3D" id="3.40.1580.10">
    <property type="entry name" value="SMI1/KNR4-like"/>
    <property type="match status" value="1"/>
</dbReference>
<evidence type="ECO:0000313" key="2">
    <source>
        <dbReference type="EMBL" id="RBL89763.1"/>
    </source>
</evidence>
<dbReference type="InterPro" id="IPR037883">
    <property type="entry name" value="Knr4/Smi1-like_sf"/>
</dbReference>
<protein>
    <recommendedName>
        <fullName evidence="1">Knr4/Smi1-like domain-containing protein</fullName>
    </recommendedName>
</protein>
<comment type="caution">
    <text evidence="2">The sequence shown here is derived from an EMBL/GenBank/DDBJ whole genome shotgun (WGS) entry which is preliminary data.</text>
</comment>
<keyword evidence="3" id="KW-1185">Reference proteome</keyword>
<dbReference type="EMBL" id="QFFJ01000002">
    <property type="protein sequence ID" value="RBL89763.1"/>
    <property type="molecule type" value="Genomic_DNA"/>
</dbReference>
<dbReference type="AlphaFoldDB" id="A0A365XTV1"/>
<name>A0A365XTV1_9BACT</name>
<dbReference type="SUPFAM" id="SSF160631">
    <property type="entry name" value="SMI1/KNR4-like"/>
    <property type="match status" value="1"/>
</dbReference>